<protein>
    <submittedName>
        <fullName evidence="1">13013_t:CDS:1</fullName>
    </submittedName>
</protein>
<dbReference type="EMBL" id="CAJVPW010033923">
    <property type="protein sequence ID" value="CAG8732317.1"/>
    <property type="molecule type" value="Genomic_DNA"/>
</dbReference>
<name>A0ACA9Q218_9GLOM</name>
<sequence length="111" mass="12751">MDGERRKEELAKKRQKLAELRRAREERKQVFSNNTDPKPTDLERDRKEKEMIEVDNLVKALLADKTVRPGTPSNPEDSDGSDKGKTERGRNFSLSMHSQHSQYSPSTSVPQ</sequence>
<gene>
    <name evidence="1" type="ORF">SPELUC_LOCUS13202</name>
</gene>
<keyword evidence="2" id="KW-1185">Reference proteome</keyword>
<organism evidence="1 2">
    <name type="scientific">Cetraspora pellucida</name>
    <dbReference type="NCBI Taxonomy" id="1433469"/>
    <lineage>
        <taxon>Eukaryota</taxon>
        <taxon>Fungi</taxon>
        <taxon>Fungi incertae sedis</taxon>
        <taxon>Mucoromycota</taxon>
        <taxon>Glomeromycotina</taxon>
        <taxon>Glomeromycetes</taxon>
        <taxon>Diversisporales</taxon>
        <taxon>Gigasporaceae</taxon>
        <taxon>Cetraspora</taxon>
    </lineage>
</organism>
<accession>A0ACA9Q218</accession>
<evidence type="ECO:0000313" key="2">
    <source>
        <dbReference type="Proteomes" id="UP000789366"/>
    </source>
</evidence>
<reference evidence="1" key="1">
    <citation type="submission" date="2021-06" db="EMBL/GenBank/DDBJ databases">
        <authorList>
            <person name="Kallberg Y."/>
            <person name="Tangrot J."/>
            <person name="Rosling A."/>
        </authorList>
    </citation>
    <scope>NUCLEOTIDE SEQUENCE</scope>
    <source>
        <strain evidence="1">28 12/20/2015</strain>
    </source>
</reference>
<feature type="non-terminal residue" evidence="1">
    <location>
        <position position="111"/>
    </location>
</feature>
<evidence type="ECO:0000313" key="1">
    <source>
        <dbReference type="EMBL" id="CAG8732317.1"/>
    </source>
</evidence>
<dbReference type="Proteomes" id="UP000789366">
    <property type="component" value="Unassembled WGS sequence"/>
</dbReference>
<proteinExistence type="predicted"/>
<comment type="caution">
    <text evidence="1">The sequence shown here is derived from an EMBL/GenBank/DDBJ whole genome shotgun (WGS) entry which is preliminary data.</text>
</comment>